<evidence type="ECO:0000313" key="5">
    <source>
        <dbReference type="EMBL" id="XCG62749.1"/>
    </source>
</evidence>
<comment type="similarity">
    <text evidence="1">Belongs to the peptidase M20 family.</text>
</comment>
<feature type="binding site" evidence="4">
    <location>
        <position position="281"/>
    </location>
    <ligand>
        <name>allantoate</name>
        <dbReference type="ChEBI" id="CHEBI:17536"/>
    </ligand>
</feature>
<keyword evidence="3" id="KW-0479">Metal-binding</keyword>
<gene>
    <name evidence="5" type="ORF">ABLG96_16185</name>
</gene>
<protein>
    <submittedName>
        <fullName evidence="5">Allantoate amidohydrolase</fullName>
    </submittedName>
</protein>
<dbReference type="NCBIfam" id="NF006770">
    <property type="entry name" value="PRK09290.1-4"/>
    <property type="match status" value="1"/>
</dbReference>
<dbReference type="InterPro" id="IPR010158">
    <property type="entry name" value="Amidase_Cbmase"/>
</dbReference>
<accession>A0AAU8DL92</accession>
<dbReference type="NCBIfam" id="TIGR01879">
    <property type="entry name" value="hydantase"/>
    <property type="match status" value="1"/>
</dbReference>
<dbReference type="SUPFAM" id="SSF53187">
    <property type="entry name" value="Zn-dependent exopeptidases"/>
    <property type="match status" value="1"/>
</dbReference>
<evidence type="ECO:0000256" key="3">
    <source>
        <dbReference type="PIRSR" id="PIRSR001235-1"/>
    </source>
</evidence>
<feature type="binding site" evidence="3">
    <location>
        <position position="195"/>
    </location>
    <ligand>
        <name>Zn(2+)</name>
        <dbReference type="ChEBI" id="CHEBI:29105"/>
        <label>1</label>
    </ligand>
</feature>
<feature type="binding site" evidence="3">
    <location>
        <position position="383"/>
    </location>
    <ligand>
        <name>Zn(2+)</name>
        <dbReference type="ChEBI" id="CHEBI:29105"/>
        <label>2</label>
    </ligand>
</feature>
<dbReference type="PANTHER" id="PTHR32494:SF5">
    <property type="entry name" value="ALLANTOATE AMIDOHYDROLASE"/>
    <property type="match status" value="1"/>
</dbReference>
<comment type="cofactor">
    <cofactor evidence="3">
        <name>Zn(2+)</name>
        <dbReference type="ChEBI" id="CHEBI:29105"/>
    </cofactor>
    <text evidence="3">Binds 2 Zn(2+) ions per subunit.</text>
</comment>
<dbReference type="RefSeq" id="WP_353648364.1">
    <property type="nucleotide sequence ID" value="NZ_CP159218.1"/>
</dbReference>
<name>A0AAU8DL92_9ACTN</name>
<reference evidence="5" key="1">
    <citation type="submission" date="2024-05" db="EMBL/GenBank/DDBJ databases">
        <authorList>
            <person name="Cai S.Y."/>
            <person name="Jin L.M."/>
            <person name="Li H.R."/>
        </authorList>
    </citation>
    <scope>NUCLEOTIDE SEQUENCE</scope>
    <source>
        <strain evidence="5">A5-74</strain>
    </source>
</reference>
<dbReference type="Pfam" id="PF01546">
    <property type="entry name" value="Peptidase_M20"/>
    <property type="match status" value="1"/>
</dbReference>
<evidence type="ECO:0000256" key="2">
    <source>
        <dbReference type="ARBA" id="ARBA00022801"/>
    </source>
</evidence>
<feature type="binding site" evidence="4">
    <location>
        <position position="294"/>
    </location>
    <ligand>
        <name>allantoate</name>
        <dbReference type="ChEBI" id="CHEBI:17536"/>
    </ligand>
</feature>
<feature type="binding site" evidence="4">
    <location>
        <position position="222"/>
    </location>
    <ligand>
        <name>allantoate</name>
        <dbReference type="ChEBI" id="CHEBI:17536"/>
    </ligand>
</feature>
<dbReference type="Gene3D" id="3.30.70.360">
    <property type="match status" value="1"/>
</dbReference>
<dbReference type="GO" id="GO:0046872">
    <property type="term" value="F:metal ion binding"/>
    <property type="evidence" value="ECO:0007669"/>
    <property type="project" value="UniProtKB-KW"/>
</dbReference>
<proteinExistence type="inferred from homology"/>
<feature type="binding site" evidence="3">
    <location>
        <position position="95"/>
    </location>
    <ligand>
        <name>Zn(2+)</name>
        <dbReference type="ChEBI" id="CHEBI:29105"/>
        <label>2</label>
    </ligand>
</feature>
<evidence type="ECO:0000256" key="1">
    <source>
        <dbReference type="ARBA" id="ARBA00006153"/>
    </source>
</evidence>
<dbReference type="SUPFAM" id="SSF55031">
    <property type="entry name" value="Bacterial exopeptidase dimerisation domain"/>
    <property type="match status" value="1"/>
</dbReference>
<keyword evidence="3" id="KW-0862">Zinc</keyword>
<dbReference type="PANTHER" id="PTHR32494">
    <property type="entry name" value="ALLANTOATE DEIMINASE-RELATED"/>
    <property type="match status" value="1"/>
</dbReference>
<dbReference type="InterPro" id="IPR036264">
    <property type="entry name" value="Bact_exopeptidase_dim_dom"/>
</dbReference>
<feature type="binding site" evidence="3">
    <location>
        <position position="95"/>
    </location>
    <ligand>
        <name>Zn(2+)</name>
        <dbReference type="ChEBI" id="CHEBI:29105"/>
        <label>1</label>
    </ligand>
</feature>
<keyword evidence="2" id="KW-0378">Hydrolase</keyword>
<dbReference type="AlphaFoldDB" id="A0AAU8DL92"/>
<dbReference type="Gene3D" id="3.40.630.10">
    <property type="entry name" value="Zn peptidases"/>
    <property type="match status" value="1"/>
</dbReference>
<feature type="binding site" evidence="3">
    <location>
        <position position="130"/>
    </location>
    <ligand>
        <name>Zn(2+)</name>
        <dbReference type="ChEBI" id="CHEBI:29105"/>
        <label>2</label>
    </ligand>
</feature>
<feature type="binding site" evidence="3">
    <location>
        <position position="84"/>
    </location>
    <ligand>
        <name>Zn(2+)</name>
        <dbReference type="ChEBI" id="CHEBI:29105"/>
        <label>1</label>
    </ligand>
</feature>
<sequence length="410" mass="43051">MNSRGHRAEAAGRFTALQADLAGIGRDRHRGGYSRHGFDDADLVLREWFVHQAERRGLDVETDRNGNLWAWWGSGPDALVTGSHLDSVPGGGAFDGPLGVLSSLLAVDELRVRGVVPARPVAVVCFVEEEGGRFGLPCLGSRLLTGAADPDQVRRLKDQAGVPLVDAVRRSGIDPTHLGADPDRLAGIGAFVELHVEQGRLLAAQAPDAVVGVGAGIVAHGRWRLSLTGQGNHAGTTLVDERRDPMIPAAATVLAARRALTRYPGAVATVGRIVPKPGGTNVIASSVDVWLDARFGSVRSTAALVDEIIADVRTEAELEGCSLVVHRESLSPDVDFDAGLIARSAELLSAPVIATGAGHDAGVLSAHVPSSMLFVRNRSGVSHAPDEHAETADCLEGVQALADVLQDLLR</sequence>
<evidence type="ECO:0000256" key="4">
    <source>
        <dbReference type="PIRSR" id="PIRSR001235-2"/>
    </source>
</evidence>
<dbReference type="PIRSF" id="PIRSF001235">
    <property type="entry name" value="Amidase_carbamoylase"/>
    <property type="match status" value="1"/>
</dbReference>
<dbReference type="EMBL" id="CP159218">
    <property type="protein sequence ID" value="XCG62749.1"/>
    <property type="molecule type" value="Genomic_DNA"/>
</dbReference>
<dbReference type="GO" id="GO:0016813">
    <property type="term" value="F:hydrolase activity, acting on carbon-nitrogen (but not peptide) bonds, in linear amidines"/>
    <property type="evidence" value="ECO:0007669"/>
    <property type="project" value="InterPro"/>
</dbReference>
<organism evidence="5">
    <name type="scientific">Nakamurella sp. A5-74</name>
    <dbReference type="NCBI Taxonomy" id="3158264"/>
    <lineage>
        <taxon>Bacteria</taxon>
        <taxon>Bacillati</taxon>
        <taxon>Actinomycetota</taxon>
        <taxon>Actinomycetes</taxon>
        <taxon>Nakamurellales</taxon>
        <taxon>Nakamurellaceae</taxon>
        <taxon>Nakamurella</taxon>
    </lineage>
</organism>
<dbReference type="InterPro" id="IPR002933">
    <property type="entry name" value="Peptidase_M20"/>
</dbReference>